<sequence>MFSQALLVSPLTIAISALAFGTLQISAEGQPVNFHLSERLGVPSQGFEHHRLLSRRGLFGQAEAALEHAQASRSLWDADLVQATKPTARRGAFLHPVTVFRGTNVWPERLINHSPHDSAFRSPQSVLDRSGSATPTKQAVKSEANESVQLTRPQVSRPSSPSQAGPRYRALPYAHRLSALTGGSPAVLPGTPPLQASNNFQAKYIEAIRHAQRKYVESLERAVKPEPKSKEPAKKERAAVPKPAPRRGAPLRYPDRKLWDLSRPETSGTTSRAKSKAPRGTSHTQNDLDDASAEGRPLRGSLASIAAQDRKRRTLELFPQGGSVRESGSSRRQPASLELLGARPHRGLQSEPATEGPKKGGEKLSLELTLGRPS</sequence>
<keyword evidence="2" id="KW-0732">Signal</keyword>
<name>A0A316W7Q5_9BASI</name>
<keyword evidence="4" id="KW-1185">Reference proteome</keyword>
<evidence type="ECO:0000256" key="1">
    <source>
        <dbReference type="SAM" id="MobiDB-lite"/>
    </source>
</evidence>
<feature type="compositionally biased region" description="Basic and acidic residues" evidence="1">
    <location>
        <begin position="220"/>
        <end position="239"/>
    </location>
</feature>
<feature type="compositionally biased region" description="Low complexity" evidence="1">
    <location>
        <begin position="152"/>
        <end position="163"/>
    </location>
</feature>
<feature type="compositionally biased region" description="Basic and acidic residues" evidence="1">
    <location>
        <begin position="253"/>
        <end position="263"/>
    </location>
</feature>
<dbReference type="EMBL" id="KZ819353">
    <property type="protein sequence ID" value="PWN45927.1"/>
    <property type="molecule type" value="Genomic_DNA"/>
</dbReference>
<evidence type="ECO:0000313" key="4">
    <source>
        <dbReference type="Proteomes" id="UP000245783"/>
    </source>
</evidence>
<dbReference type="OrthoDB" id="10356827at2759"/>
<dbReference type="RefSeq" id="XP_025373087.1">
    <property type="nucleotide sequence ID" value="XM_025512827.1"/>
</dbReference>
<dbReference type="InParanoid" id="A0A316W7Q5"/>
<protein>
    <submittedName>
        <fullName evidence="3">Uncharacterized protein</fullName>
    </submittedName>
</protein>
<evidence type="ECO:0000256" key="2">
    <source>
        <dbReference type="SAM" id="SignalP"/>
    </source>
</evidence>
<proteinExistence type="predicted"/>
<feature type="chain" id="PRO_5016251684" evidence="2">
    <location>
        <begin position="30"/>
        <end position="374"/>
    </location>
</feature>
<reference evidence="3 4" key="1">
    <citation type="journal article" date="2018" name="Mol. Biol. Evol.">
        <title>Broad Genomic Sampling Reveals a Smut Pathogenic Ancestry of the Fungal Clade Ustilaginomycotina.</title>
        <authorList>
            <person name="Kijpornyongpan T."/>
            <person name="Mondo S.J."/>
            <person name="Barry K."/>
            <person name="Sandor L."/>
            <person name="Lee J."/>
            <person name="Lipzen A."/>
            <person name="Pangilinan J."/>
            <person name="LaButti K."/>
            <person name="Hainaut M."/>
            <person name="Henrissat B."/>
            <person name="Grigoriev I.V."/>
            <person name="Spatafora J.W."/>
            <person name="Aime M.C."/>
        </authorList>
    </citation>
    <scope>NUCLEOTIDE SEQUENCE [LARGE SCALE GENOMIC DNA]</scope>
    <source>
        <strain evidence="3 4">MCA 4658</strain>
    </source>
</reference>
<dbReference type="Proteomes" id="UP000245783">
    <property type="component" value="Unassembled WGS sequence"/>
</dbReference>
<dbReference type="GeneID" id="37034697"/>
<organism evidence="3 4">
    <name type="scientific">Ceraceosorus guamensis</name>
    <dbReference type="NCBI Taxonomy" id="1522189"/>
    <lineage>
        <taxon>Eukaryota</taxon>
        <taxon>Fungi</taxon>
        <taxon>Dikarya</taxon>
        <taxon>Basidiomycota</taxon>
        <taxon>Ustilaginomycotina</taxon>
        <taxon>Exobasidiomycetes</taxon>
        <taxon>Ceraceosorales</taxon>
        <taxon>Ceraceosoraceae</taxon>
        <taxon>Ceraceosorus</taxon>
    </lineage>
</organism>
<evidence type="ECO:0000313" key="3">
    <source>
        <dbReference type="EMBL" id="PWN45927.1"/>
    </source>
</evidence>
<gene>
    <name evidence="3" type="ORF">IE81DRAFT_319774</name>
</gene>
<accession>A0A316W7Q5</accession>
<feature type="region of interest" description="Disordered" evidence="1">
    <location>
        <begin position="114"/>
        <end position="167"/>
    </location>
</feature>
<feature type="compositionally biased region" description="Low complexity" evidence="1">
    <location>
        <begin position="321"/>
        <end position="332"/>
    </location>
</feature>
<feature type="compositionally biased region" description="Polar residues" evidence="1">
    <location>
        <begin position="121"/>
        <end position="151"/>
    </location>
</feature>
<feature type="compositionally biased region" description="Basic and acidic residues" evidence="1">
    <location>
        <begin position="356"/>
        <end position="365"/>
    </location>
</feature>
<feature type="region of interest" description="Disordered" evidence="1">
    <location>
        <begin position="220"/>
        <end position="374"/>
    </location>
</feature>
<dbReference type="AlphaFoldDB" id="A0A316W7Q5"/>
<feature type="signal peptide" evidence="2">
    <location>
        <begin position="1"/>
        <end position="29"/>
    </location>
</feature>